<dbReference type="PANTHER" id="PTHR34322">
    <property type="entry name" value="TRANSPOSASE, Y1_TNP DOMAIN-CONTAINING"/>
    <property type="match status" value="1"/>
</dbReference>
<dbReference type="Gene3D" id="3.30.70.1290">
    <property type="entry name" value="Transposase IS200-like"/>
    <property type="match status" value="1"/>
</dbReference>
<evidence type="ECO:0000259" key="1">
    <source>
        <dbReference type="SMART" id="SM01321"/>
    </source>
</evidence>
<keyword evidence="3" id="KW-1185">Reference proteome</keyword>
<dbReference type="InterPro" id="IPR002686">
    <property type="entry name" value="Transposase_17"/>
</dbReference>
<gene>
    <name evidence="2" type="ORF">ACFOX3_08735</name>
</gene>
<dbReference type="Pfam" id="PF01797">
    <property type="entry name" value="Y1_Tnp"/>
    <property type="match status" value="1"/>
</dbReference>
<dbReference type="EMBL" id="JBHSCX010000006">
    <property type="protein sequence ID" value="MFC4362386.1"/>
    <property type="molecule type" value="Genomic_DNA"/>
</dbReference>
<sequence length="196" mass="22609">MAFYAHWLGHYAQAYHVEIHAWVFMTNHVHLLVTPLAESAVSAMMQALGRRYVRYFNRTYQRTGTLWEGRFRSGLVQASRYLLVCQRYIELNPVSAGMVTDPSAYTWSSYRCHALGLAVQLHTPHSEYLHLGRDTLARQASYRDLFKRHLDSELTDNIRATVNAGLALGDSRFKDELEALCERRLRPANRGRPKLV</sequence>
<comment type="caution">
    <text evidence="2">The sequence shown here is derived from an EMBL/GenBank/DDBJ whole genome shotgun (WGS) entry which is preliminary data.</text>
</comment>
<organism evidence="2 3">
    <name type="scientific">Simiduia curdlanivorans</name>
    <dbReference type="NCBI Taxonomy" id="1492769"/>
    <lineage>
        <taxon>Bacteria</taxon>
        <taxon>Pseudomonadati</taxon>
        <taxon>Pseudomonadota</taxon>
        <taxon>Gammaproteobacteria</taxon>
        <taxon>Cellvibrionales</taxon>
        <taxon>Cellvibrionaceae</taxon>
        <taxon>Simiduia</taxon>
    </lineage>
</organism>
<dbReference type="PANTHER" id="PTHR34322:SF2">
    <property type="entry name" value="TRANSPOSASE IS200-LIKE DOMAIN-CONTAINING PROTEIN"/>
    <property type="match status" value="1"/>
</dbReference>
<evidence type="ECO:0000313" key="2">
    <source>
        <dbReference type="EMBL" id="MFC4362386.1"/>
    </source>
</evidence>
<dbReference type="RefSeq" id="WP_290263465.1">
    <property type="nucleotide sequence ID" value="NZ_JAUFQG010000004.1"/>
</dbReference>
<evidence type="ECO:0000313" key="3">
    <source>
        <dbReference type="Proteomes" id="UP001595840"/>
    </source>
</evidence>
<dbReference type="SMART" id="SM01321">
    <property type="entry name" value="Y1_Tnp"/>
    <property type="match status" value="1"/>
</dbReference>
<reference evidence="3" key="1">
    <citation type="journal article" date="2019" name="Int. J. Syst. Evol. Microbiol.">
        <title>The Global Catalogue of Microorganisms (GCM) 10K type strain sequencing project: providing services to taxonomists for standard genome sequencing and annotation.</title>
        <authorList>
            <consortium name="The Broad Institute Genomics Platform"/>
            <consortium name="The Broad Institute Genome Sequencing Center for Infectious Disease"/>
            <person name="Wu L."/>
            <person name="Ma J."/>
        </authorList>
    </citation>
    <scope>NUCLEOTIDE SEQUENCE [LARGE SCALE GENOMIC DNA]</scope>
    <source>
        <strain evidence="3">CECT 8570</strain>
    </source>
</reference>
<feature type="domain" description="Transposase IS200-like" evidence="1">
    <location>
        <begin position="3"/>
        <end position="92"/>
    </location>
</feature>
<name>A0ABV8V3A1_9GAMM</name>
<protein>
    <submittedName>
        <fullName evidence="2">Transposase</fullName>
    </submittedName>
</protein>
<dbReference type="SUPFAM" id="SSF143422">
    <property type="entry name" value="Transposase IS200-like"/>
    <property type="match status" value="1"/>
</dbReference>
<dbReference type="InterPro" id="IPR036515">
    <property type="entry name" value="Transposase_17_sf"/>
</dbReference>
<accession>A0ABV8V3A1</accession>
<proteinExistence type="predicted"/>
<dbReference type="Proteomes" id="UP001595840">
    <property type="component" value="Unassembled WGS sequence"/>
</dbReference>